<protein>
    <submittedName>
        <fullName evidence="1">Uncharacterized protein</fullName>
    </submittedName>
</protein>
<proteinExistence type="predicted"/>
<dbReference type="RefSeq" id="XP_002768049.1">
    <property type="nucleotide sequence ID" value="XM_002768003.1"/>
</dbReference>
<gene>
    <name evidence="1" type="ORF">Pmar_PMAR002832</name>
</gene>
<evidence type="ECO:0000313" key="2">
    <source>
        <dbReference type="Proteomes" id="UP000007800"/>
    </source>
</evidence>
<reference evidence="1 2" key="1">
    <citation type="submission" date="2008-07" db="EMBL/GenBank/DDBJ databases">
        <authorList>
            <person name="El-Sayed N."/>
            <person name="Caler E."/>
            <person name="Inman J."/>
            <person name="Amedeo P."/>
            <person name="Hass B."/>
            <person name="Wortman J."/>
        </authorList>
    </citation>
    <scope>NUCLEOTIDE SEQUENCE [LARGE SCALE GENOMIC DNA]</scope>
    <source>
        <strain evidence="2">ATCC 50983 / TXsc</strain>
    </source>
</reference>
<keyword evidence="2" id="KW-1185">Reference proteome</keyword>
<dbReference type="AlphaFoldDB" id="C5LQN2"/>
<evidence type="ECO:0000313" key="1">
    <source>
        <dbReference type="EMBL" id="EER00767.1"/>
    </source>
</evidence>
<organism evidence="2">
    <name type="scientific">Perkinsus marinus (strain ATCC 50983 / TXsc)</name>
    <dbReference type="NCBI Taxonomy" id="423536"/>
    <lineage>
        <taxon>Eukaryota</taxon>
        <taxon>Sar</taxon>
        <taxon>Alveolata</taxon>
        <taxon>Perkinsozoa</taxon>
        <taxon>Perkinsea</taxon>
        <taxon>Perkinsida</taxon>
        <taxon>Perkinsidae</taxon>
        <taxon>Perkinsus</taxon>
    </lineage>
</organism>
<accession>C5LQN2</accession>
<dbReference type="OrthoDB" id="2877at2759"/>
<dbReference type="EMBL" id="GG684654">
    <property type="protein sequence ID" value="EER00767.1"/>
    <property type="molecule type" value="Genomic_DNA"/>
</dbReference>
<name>C5LQN2_PERM5</name>
<dbReference type="GeneID" id="9057300"/>
<dbReference type="Proteomes" id="UP000007800">
    <property type="component" value="Unassembled WGS sequence"/>
</dbReference>
<dbReference type="InParanoid" id="C5LQN2"/>
<sequence length="141" mass="15235">MGTSSAMPNVALLGYWVLNVIVKKSISKGRWKWRIPPGRHGLYNDCITLIYVPDGFDEAGLVQLTEEGLEGSTTVLSEKRGTSRRVEMFTSAAMRSGFGSGGDLVVDFPHSWKAKKHFLVLYAGSNATVPQGLMGTADGKG</sequence>